<evidence type="ECO:0000256" key="3">
    <source>
        <dbReference type="ARBA" id="ARBA00012572"/>
    </source>
</evidence>
<dbReference type="OrthoDB" id="9786954at2"/>
<dbReference type="PANTHER" id="PTHR42894">
    <property type="entry name" value="N-(5'-PHOSPHORIBOSYL)ANTHRANILATE ISOMERASE"/>
    <property type="match status" value="1"/>
</dbReference>
<dbReference type="Pfam" id="PF00697">
    <property type="entry name" value="PRAI"/>
    <property type="match status" value="1"/>
</dbReference>
<evidence type="ECO:0000256" key="4">
    <source>
        <dbReference type="ARBA" id="ARBA00022272"/>
    </source>
</evidence>
<comment type="pathway">
    <text evidence="2 9">Amino-acid biosynthesis; L-tryptophan biosynthesis; L-tryptophan from chorismate: step 3/5.</text>
</comment>
<dbReference type="EMBL" id="CP025746">
    <property type="protein sequence ID" value="QAA33966.1"/>
    <property type="molecule type" value="Genomic_DNA"/>
</dbReference>
<dbReference type="InterPro" id="IPR011060">
    <property type="entry name" value="RibuloseP-bd_barrel"/>
</dbReference>
<dbReference type="CDD" id="cd00405">
    <property type="entry name" value="PRAI"/>
    <property type="match status" value="1"/>
</dbReference>
<accession>A0A410DXQ7</accession>
<dbReference type="RefSeq" id="WP_128214686.1">
    <property type="nucleotide sequence ID" value="NZ_CP025746.1"/>
</dbReference>
<evidence type="ECO:0000256" key="1">
    <source>
        <dbReference type="ARBA" id="ARBA00001164"/>
    </source>
</evidence>
<dbReference type="HAMAP" id="MF_00135">
    <property type="entry name" value="PRAI"/>
    <property type="match status" value="1"/>
</dbReference>
<dbReference type="SUPFAM" id="SSF51366">
    <property type="entry name" value="Ribulose-phoshate binding barrel"/>
    <property type="match status" value="1"/>
</dbReference>
<reference evidence="11 12" key="1">
    <citation type="submission" date="2018-01" db="EMBL/GenBank/DDBJ databases">
        <title>Genome Sequencing and Assembly of Anaerobacter polyendosporus strain CT4.</title>
        <authorList>
            <person name="Tachaapaikoon C."/>
            <person name="Sutheeworapong S."/>
            <person name="Jenjaroenpun P."/>
            <person name="Wongsurawat T."/>
            <person name="Nookeaw I."/>
            <person name="Cheawchanlertfa P."/>
            <person name="Kosugi A."/>
            <person name="Cheevadhanarak S."/>
            <person name="Ratanakhanokchai K."/>
        </authorList>
    </citation>
    <scope>NUCLEOTIDE SEQUENCE [LARGE SCALE GENOMIC DNA]</scope>
    <source>
        <strain evidence="11 12">CT4</strain>
    </source>
</reference>
<dbReference type="InterPro" id="IPR044643">
    <property type="entry name" value="TrpF_fam"/>
</dbReference>
<dbReference type="Proteomes" id="UP000286268">
    <property type="component" value="Chromosome"/>
</dbReference>
<dbReference type="AlphaFoldDB" id="A0A410DXQ7"/>
<keyword evidence="12" id="KW-1185">Reference proteome</keyword>
<evidence type="ECO:0000256" key="6">
    <source>
        <dbReference type="ARBA" id="ARBA00022822"/>
    </source>
</evidence>
<dbReference type="InterPro" id="IPR001240">
    <property type="entry name" value="PRAI_dom"/>
</dbReference>
<evidence type="ECO:0000256" key="9">
    <source>
        <dbReference type="HAMAP-Rule" id="MF_00135"/>
    </source>
</evidence>
<dbReference type="EC" id="5.3.1.24" evidence="3 9"/>
<feature type="domain" description="N-(5'phosphoribosyl) anthranilate isomerase (PRAI)" evidence="10">
    <location>
        <begin position="5"/>
        <end position="198"/>
    </location>
</feature>
<dbReference type="PANTHER" id="PTHR42894:SF1">
    <property type="entry name" value="N-(5'-PHOSPHORIBOSYL)ANTHRANILATE ISOMERASE"/>
    <property type="match status" value="1"/>
</dbReference>
<dbReference type="Gene3D" id="3.20.20.70">
    <property type="entry name" value="Aldolase class I"/>
    <property type="match status" value="1"/>
</dbReference>
<organism evidence="11 12">
    <name type="scientific">Clostridium manihotivorum</name>
    <dbReference type="NCBI Taxonomy" id="2320868"/>
    <lineage>
        <taxon>Bacteria</taxon>
        <taxon>Bacillati</taxon>
        <taxon>Bacillota</taxon>
        <taxon>Clostridia</taxon>
        <taxon>Eubacteriales</taxon>
        <taxon>Clostridiaceae</taxon>
        <taxon>Clostridium</taxon>
    </lineage>
</organism>
<gene>
    <name evidence="9" type="primary">trpF</name>
    <name evidence="11" type="ORF">C1I91_21360</name>
</gene>
<evidence type="ECO:0000259" key="10">
    <source>
        <dbReference type="Pfam" id="PF00697"/>
    </source>
</evidence>
<dbReference type="KEGG" id="cmah:C1I91_21360"/>
<dbReference type="UniPathway" id="UPA00035">
    <property type="reaction ID" value="UER00042"/>
</dbReference>
<name>A0A410DXQ7_9CLOT</name>
<evidence type="ECO:0000256" key="7">
    <source>
        <dbReference type="ARBA" id="ARBA00023141"/>
    </source>
</evidence>
<evidence type="ECO:0000256" key="8">
    <source>
        <dbReference type="ARBA" id="ARBA00023235"/>
    </source>
</evidence>
<dbReference type="InterPro" id="IPR013785">
    <property type="entry name" value="Aldolase_TIM"/>
</dbReference>
<comment type="catalytic activity">
    <reaction evidence="1 9">
        <text>N-(5-phospho-beta-D-ribosyl)anthranilate = 1-(2-carboxyphenylamino)-1-deoxy-D-ribulose 5-phosphate</text>
        <dbReference type="Rhea" id="RHEA:21540"/>
        <dbReference type="ChEBI" id="CHEBI:18277"/>
        <dbReference type="ChEBI" id="CHEBI:58613"/>
        <dbReference type="EC" id="5.3.1.24"/>
    </reaction>
</comment>
<evidence type="ECO:0000313" key="11">
    <source>
        <dbReference type="EMBL" id="QAA33966.1"/>
    </source>
</evidence>
<keyword evidence="5 9" id="KW-0028">Amino-acid biosynthesis</keyword>
<protein>
    <recommendedName>
        <fullName evidence="4 9">N-(5'-phosphoribosyl)anthranilate isomerase</fullName>
        <shortName evidence="9">PRAI</shortName>
        <ecNumber evidence="3 9">5.3.1.24</ecNumber>
    </recommendedName>
</protein>
<comment type="similarity">
    <text evidence="9">Belongs to the TrpF family.</text>
</comment>
<evidence type="ECO:0000256" key="5">
    <source>
        <dbReference type="ARBA" id="ARBA00022605"/>
    </source>
</evidence>
<dbReference type="GO" id="GO:0000162">
    <property type="term" value="P:L-tryptophan biosynthetic process"/>
    <property type="evidence" value="ECO:0007669"/>
    <property type="project" value="UniProtKB-UniRule"/>
</dbReference>
<keyword evidence="8 9" id="KW-0413">Isomerase</keyword>
<dbReference type="GO" id="GO:0004640">
    <property type="term" value="F:phosphoribosylanthranilate isomerase activity"/>
    <property type="evidence" value="ECO:0007669"/>
    <property type="project" value="UniProtKB-UniRule"/>
</dbReference>
<proteinExistence type="inferred from homology"/>
<evidence type="ECO:0000313" key="12">
    <source>
        <dbReference type="Proteomes" id="UP000286268"/>
    </source>
</evidence>
<evidence type="ECO:0000256" key="2">
    <source>
        <dbReference type="ARBA" id="ARBA00004664"/>
    </source>
</evidence>
<sequence>MKTLIKICGIKDLDTALACSELGADALGFVFCKSIRKVEPLEAKAIIEKIPKKVLKIGVFMNNSLEEVKEIQRICKLDVVQLHGEESYEYCENLEVSYIKAFKSNELDFEKMKKYHCFGYLVDSPKDFKGDMLGKVFNWESIKYVPEEIRSKLILAGGLNASNVVEGIKAVSPFMVDVSSGVETNRVKDLNKVEEFIRKVRDFERD</sequence>
<keyword evidence="6 9" id="KW-0822">Tryptophan biosynthesis</keyword>
<keyword evidence="7 9" id="KW-0057">Aromatic amino acid biosynthesis</keyword>